<dbReference type="Gene3D" id="2.40.128.130">
    <property type="entry name" value="Autotransporter beta-domain"/>
    <property type="match status" value="1"/>
</dbReference>
<comment type="caution">
    <text evidence="2">The sequence shown here is derived from an EMBL/GenBank/DDBJ whole genome shotgun (WGS) entry which is preliminary data.</text>
</comment>
<dbReference type="InterPro" id="IPR006315">
    <property type="entry name" value="OM_autotransptr_brl_dom"/>
</dbReference>
<sequence length="256" mass="26145">MPATVAEPGARGFWMQGAGLARSLDSDGNAADADANTGAFFAGIDAAVGDGWTLGFLGGISVTSPDIDDRASSADIASVHLGAYGGGAIDSVRLKFGAGYSHHDIDTSRSPAFVGFSDELSASYGASTLQAFGEASRPFDLGALKLDPFANLAYVHLSTDGFAEDGGAAALSSGGFSSDATFATLGARVSQKIVVVGTSFEARASAGAMPSRMRRRRGFRSTAATASPCSACRSHATRWRCRPASMSTSAAPRLQL</sequence>
<dbReference type="SUPFAM" id="SSF103515">
    <property type="entry name" value="Autotransporter"/>
    <property type="match status" value="1"/>
</dbReference>
<dbReference type="Pfam" id="PF03797">
    <property type="entry name" value="Autotransporter"/>
    <property type="match status" value="1"/>
</dbReference>
<dbReference type="SMART" id="SM00869">
    <property type="entry name" value="Autotransporter"/>
    <property type="match status" value="1"/>
</dbReference>
<dbReference type="EMBL" id="JAVIIV010000005">
    <property type="protein sequence ID" value="MDX8485745.1"/>
    <property type="molecule type" value="Genomic_DNA"/>
</dbReference>
<name>A0ABU4YFN6_9HYPH</name>
<dbReference type="Proteomes" id="UP001280156">
    <property type="component" value="Unassembled WGS sequence"/>
</dbReference>
<dbReference type="InterPro" id="IPR005546">
    <property type="entry name" value="Autotransporte_beta"/>
</dbReference>
<proteinExistence type="predicted"/>
<organism evidence="2 3">
    <name type="scientific">Mesorhizobium humile</name>
    <dbReference type="NCBI Taxonomy" id="3072313"/>
    <lineage>
        <taxon>Bacteria</taxon>
        <taxon>Pseudomonadati</taxon>
        <taxon>Pseudomonadota</taxon>
        <taxon>Alphaproteobacteria</taxon>
        <taxon>Hyphomicrobiales</taxon>
        <taxon>Phyllobacteriaceae</taxon>
        <taxon>Mesorhizobium</taxon>
    </lineage>
</organism>
<reference evidence="2 3" key="1">
    <citation type="submission" date="2023-08" db="EMBL/GenBank/DDBJ databases">
        <title>Implementing the SeqCode for naming new Mesorhizobium species isolated from Vachellia karroo root nodules.</title>
        <authorList>
            <person name="Van Lill M."/>
        </authorList>
    </citation>
    <scope>NUCLEOTIDE SEQUENCE [LARGE SCALE GENOMIC DNA]</scope>
    <source>
        <strain evidence="2 3">VK2B</strain>
    </source>
</reference>
<accession>A0ABU4YFN6</accession>
<dbReference type="RefSeq" id="WP_320293150.1">
    <property type="nucleotide sequence ID" value="NZ_JAVIIU010000001.1"/>
</dbReference>
<protein>
    <submittedName>
        <fullName evidence="2">Autotransporter outer membrane beta-barrel domain-containing protein</fullName>
    </submittedName>
</protein>
<dbReference type="NCBIfam" id="TIGR01414">
    <property type="entry name" value="autotrans_barl"/>
    <property type="match status" value="1"/>
</dbReference>
<dbReference type="InterPro" id="IPR036709">
    <property type="entry name" value="Autotransporte_beta_dom_sf"/>
</dbReference>
<feature type="domain" description="Autotransporter" evidence="1">
    <location>
        <begin position="6"/>
        <end position="256"/>
    </location>
</feature>
<evidence type="ECO:0000313" key="3">
    <source>
        <dbReference type="Proteomes" id="UP001280156"/>
    </source>
</evidence>
<evidence type="ECO:0000259" key="1">
    <source>
        <dbReference type="PROSITE" id="PS51208"/>
    </source>
</evidence>
<gene>
    <name evidence="2" type="ORF">RFM52_11100</name>
</gene>
<keyword evidence="3" id="KW-1185">Reference proteome</keyword>
<evidence type="ECO:0000313" key="2">
    <source>
        <dbReference type="EMBL" id="MDX8485745.1"/>
    </source>
</evidence>
<dbReference type="PROSITE" id="PS51208">
    <property type="entry name" value="AUTOTRANSPORTER"/>
    <property type="match status" value="1"/>
</dbReference>